<dbReference type="EC" id="6.3.2.2" evidence="2 9"/>
<evidence type="ECO:0000256" key="7">
    <source>
        <dbReference type="ARBA" id="ARBA00048819"/>
    </source>
</evidence>
<protein>
    <recommendedName>
        <fullName evidence="2 9">Glutamate--cysteine ligase</fullName>
        <ecNumber evidence="2 9">6.3.2.2</ecNumber>
    </recommendedName>
</protein>
<evidence type="ECO:0000256" key="9">
    <source>
        <dbReference type="RuleBase" id="RU004391"/>
    </source>
</evidence>
<organism evidence="11 12">
    <name type="scientific">Fructilactobacillus carniphilus</name>
    <dbReference type="NCBI Taxonomy" id="2940297"/>
    <lineage>
        <taxon>Bacteria</taxon>
        <taxon>Bacillati</taxon>
        <taxon>Bacillota</taxon>
        <taxon>Bacilli</taxon>
        <taxon>Lactobacillales</taxon>
        <taxon>Lactobacillaceae</taxon>
        <taxon>Fructilactobacillus</taxon>
    </lineage>
</organism>
<keyword evidence="12" id="KW-1185">Reference proteome</keyword>
<evidence type="ECO:0000256" key="2">
    <source>
        <dbReference type="ARBA" id="ARBA00012220"/>
    </source>
</evidence>
<feature type="domain" description="Glutamate--cysteine ligase" evidence="10">
    <location>
        <begin position="262"/>
        <end position="322"/>
    </location>
</feature>
<dbReference type="SUPFAM" id="SSF55931">
    <property type="entry name" value="Glutamine synthetase/guanido kinase"/>
    <property type="match status" value="1"/>
</dbReference>
<dbReference type="Gene3D" id="3.30.590.20">
    <property type="match status" value="1"/>
</dbReference>
<keyword evidence="3 8" id="KW-0436">Ligase</keyword>
<keyword evidence="4 8" id="KW-0317">Glutathione biosynthesis</keyword>
<dbReference type="RefSeq" id="WP_252795870.1">
    <property type="nucleotide sequence ID" value="NZ_CP097121.1"/>
</dbReference>
<reference evidence="11" key="1">
    <citation type="submission" date="2022-05" db="EMBL/GenBank/DDBJ databases">
        <authorList>
            <person name="Oliphant S.A."/>
            <person name="Watson-Haigh N.S."/>
            <person name="Sumby K.M."/>
            <person name="Gardner J.M."/>
            <person name="Jiranek V."/>
        </authorList>
    </citation>
    <scope>NUCLEOTIDE SEQUENCE</scope>
    <source>
        <strain evidence="11">KI4_A6</strain>
    </source>
</reference>
<comment type="pathway">
    <text evidence="1 9">Sulfur metabolism; glutathione biosynthesis; glutathione from L-cysteine and L-glutamate: step 1/2.</text>
</comment>
<dbReference type="InterPro" id="IPR014746">
    <property type="entry name" value="Gln_synth/guanido_kin_cat_dom"/>
</dbReference>
<gene>
    <name evidence="11" type="ORF">M3M37_03840</name>
</gene>
<evidence type="ECO:0000256" key="1">
    <source>
        <dbReference type="ARBA" id="ARBA00005006"/>
    </source>
</evidence>
<feature type="domain" description="Glutamate--cysteine ligase" evidence="10">
    <location>
        <begin position="14"/>
        <end position="254"/>
    </location>
</feature>
<evidence type="ECO:0000256" key="3">
    <source>
        <dbReference type="ARBA" id="ARBA00022598"/>
    </source>
</evidence>
<evidence type="ECO:0000313" key="11">
    <source>
        <dbReference type="EMBL" id="USS91335.1"/>
    </source>
</evidence>
<evidence type="ECO:0000256" key="6">
    <source>
        <dbReference type="ARBA" id="ARBA00022840"/>
    </source>
</evidence>
<keyword evidence="6" id="KW-0067">ATP-binding</keyword>
<evidence type="ECO:0000256" key="4">
    <source>
        <dbReference type="ARBA" id="ARBA00022684"/>
    </source>
</evidence>
<comment type="catalytic activity">
    <reaction evidence="7 9">
        <text>L-cysteine + L-glutamate + ATP = gamma-L-glutamyl-L-cysteine + ADP + phosphate + H(+)</text>
        <dbReference type="Rhea" id="RHEA:13285"/>
        <dbReference type="ChEBI" id="CHEBI:15378"/>
        <dbReference type="ChEBI" id="CHEBI:29985"/>
        <dbReference type="ChEBI" id="CHEBI:30616"/>
        <dbReference type="ChEBI" id="CHEBI:35235"/>
        <dbReference type="ChEBI" id="CHEBI:43474"/>
        <dbReference type="ChEBI" id="CHEBI:58173"/>
        <dbReference type="ChEBI" id="CHEBI:456216"/>
        <dbReference type="EC" id="6.3.2.2"/>
    </reaction>
</comment>
<dbReference type="PANTHER" id="PTHR38761:SF1">
    <property type="entry name" value="GLUTAMATE--CYSTEINE LIGASE"/>
    <property type="match status" value="1"/>
</dbReference>
<proteinExistence type="inferred from homology"/>
<evidence type="ECO:0000313" key="12">
    <source>
        <dbReference type="Proteomes" id="UP001056164"/>
    </source>
</evidence>
<dbReference type="Proteomes" id="UP001056164">
    <property type="component" value="Chromosome"/>
</dbReference>
<evidence type="ECO:0000256" key="5">
    <source>
        <dbReference type="ARBA" id="ARBA00022741"/>
    </source>
</evidence>
<evidence type="ECO:0000259" key="10">
    <source>
        <dbReference type="Pfam" id="PF04262"/>
    </source>
</evidence>
<dbReference type="PANTHER" id="PTHR38761">
    <property type="entry name" value="GLUTAMATE--CYSTEINE LIGASE"/>
    <property type="match status" value="1"/>
</dbReference>
<comment type="similarity">
    <text evidence="8">Belongs to the glutamate--cysteine ligase type 1 family.</text>
</comment>
<accession>A0ABY5BZQ3</accession>
<dbReference type="EMBL" id="CP097121">
    <property type="protein sequence ID" value="USS91335.1"/>
    <property type="molecule type" value="Genomic_DNA"/>
</dbReference>
<dbReference type="GO" id="GO:0016874">
    <property type="term" value="F:ligase activity"/>
    <property type="evidence" value="ECO:0007669"/>
    <property type="project" value="UniProtKB-KW"/>
</dbReference>
<sequence>MKTGTTSQTLQLPSYLYQGTFGVEVEEHRVSSRHQSLSQQLHPASLGERRGHVFFQNDFAESQEELVTLPHHSTRSCLNHLHTLQAVLQQALPDDDLIWPLSMPPRLGETDLNYLPQGFRARPWYQKYLEKMLEKYGPFYGLMCGVHVNYAPTTALLSWYQNQHHLTDVVQARNQMLFQIVQQVLGYRWLLTYLFGAAPISENPGDTIPTDLRGLQPVRSFRSSKYGFNNDANFEPDYSSFTHFVNQLEHYVATGDLVAPSDFHGPIRLKGVPTFAALQEVGAQYLEFRFFDLNPFSQDGINQLTLSFLHLLVMDAVVNPRQWEKATLSQAADYHDRVALQHPETPVTASANAQVEQLWQRLDKIVAAAPADLRISLNKALNFAKMAVHNPEQTVSGKLVTFMEHGSLMNYGLRRGRMLKRDYQVEPQLAQVKNVPEQWQGCYRDCCRHGWKADVKDEQLLVKCNQNSYTLSNKAQFEELLQRLTEKGR</sequence>
<dbReference type="InterPro" id="IPR007370">
    <property type="entry name" value="Glu_cys_ligase"/>
</dbReference>
<evidence type="ECO:0000256" key="8">
    <source>
        <dbReference type="RuleBase" id="RU003544"/>
    </source>
</evidence>
<name>A0ABY5BZQ3_9LACO</name>
<dbReference type="Pfam" id="PF04262">
    <property type="entry name" value="Glu_cys_ligase"/>
    <property type="match status" value="2"/>
</dbReference>
<keyword evidence="5" id="KW-0547">Nucleotide-binding</keyword>
<dbReference type="InterPro" id="IPR006334">
    <property type="entry name" value="Glut_cys_ligase"/>
</dbReference>